<evidence type="ECO:0000313" key="1">
    <source>
        <dbReference type="EMBL" id="DAD95647.1"/>
    </source>
</evidence>
<dbReference type="Pfam" id="PF12686">
    <property type="entry name" value="DUF3800"/>
    <property type="match status" value="1"/>
</dbReference>
<protein>
    <recommendedName>
        <fullName evidence="2">DUF3800 domain-containing protein</fullName>
    </recommendedName>
</protein>
<organism evidence="1">
    <name type="scientific">Siphoviridae sp. ctQU013</name>
    <dbReference type="NCBI Taxonomy" id="2826329"/>
    <lineage>
        <taxon>Viruses</taxon>
        <taxon>Duplodnaviria</taxon>
        <taxon>Heunggongvirae</taxon>
        <taxon>Uroviricota</taxon>
        <taxon>Caudoviricetes</taxon>
    </lineage>
</organism>
<proteinExistence type="predicted"/>
<dbReference type="EMBL" id="BK015198">
    <property type="protein sequence ID" value="DAD95647.1"/>
    <property type="molecule type" value="Genomic_DNA"/>
</dbReference>
<evidence type="ECO:0008006" key="2">
    <source>
        <dbReference type="Google" id="ProtNLM"/>
    </source>
</evidence>
<accession>A0A8S5NMR7</accession>
<name>A0A8S5NMR7_9CAUD</name>
<reference evidence="1" key="1">
    <citation type="journal article" date="2021" name="Proc. Natl. Acad. Sci. U.S.A.">
        <title>A Catalog of Tens of Thousands of Viruses from Human Metagenomes Reveals Hidden Associations with Chronic Diseases.</title>
        <authorList>
            <person name="Tisza M.J."/>
            <person name="Buck C.B."/>
        </authorList>
    </citation>
    <scope>NUCLEOTIDE SEQUENCE</scope>
    <source>
        <strain evidence="1">CtQU013</strain>
    </source>
</reference>
<sequence>MDIFIYSDESGVFDNIHNEIFVFGGLMFLSSKEMDDAMRLYAHAEQIVRKEEHLEDCCEAKASILSNKSKGKLFRSLNRFHKFGVVVTQRQLHKDIFAEKKSKQRYLDYAFKITVKRQFEKFIKEGKINKEESITLHFYVDEHTTATNGRYELKEALEQEFKIGTFNYNYQKYFPPIFKNLKKIHLDYCDSKVKPLIRAADIVANKIYFLATQHQIDLLSSKKKIYIIELP</sequence>
<dbReference type="InterPro" id="IPR024524">
    <property type="entry name" value="DUF3800"/>
</dbReference>